<evidence type="ECO:0000256" key="1">
    <source>
        <dbReference type="SAM" id="MobiDB-lite"/>
    </source>
</evidence>
<organism evidence="2">
    <name type="scientific">Fagus sylvatica</name>
    <name type="common">Beechnut</name>
    <dbReference type="NCBI Taxonomy" id="28930"/>
    <lineage>
        <taxon>Eukaryota</taxon>
        <taxon>Viridiplantae</taxon>
        <taxon>Streptophyta</taxon>
        <taxon>Embryophyta</taxon>
        <taxon>Tracheophyta</taxon>
        <taxon>Spermatophyta</taxon>
        <taxon>Magnoliopsida</taxon>
        <taxon>eudicotyledons</taxon>
        <taxon>Gunneridae</taxon>
        <taxon>Pentapetalae</taxon>
        <taxon>rosids</taxon>
        <taxon>fabids</taxon>
        <taxon>Fagales</taxon>
        <taxon>Fagaceae</taxon>
        <taxon>Fagus</taxon>
    </lineage>
</organism>
<feature type="compositionally biased region" description="Basic and acidic residues" evidence="1">
    <location>
        <begin position="595"/>
        <end position="620"/>
    </location>
</feature>
<evidence type="ECO:0008006" key="3">
    <source>
        <dbReference type="Google" id="ProtNLM"/>
    </source>
</evidence>
<feature type="region of interest" description="Disordered" evidence="1">
    <location>
        <begin position="1541"/>
        <end position="1656"/>
    </location>
</feature>
<evidence type="ECO:0000313" key="2">
    <source>
        <dbReference type="EMBL" id="SPC79448.1"/>
    </source>
</evidence>
<protein>
    <recommendedName>
        <fullName evidence="3">Senescence-associated protein</fullName>
    </recommendedName>
</protein>
<proteinExistence type="predicted"/>
<dbReference type="InterPro" id="IPR052997">
    <property type="entry name" value="RRT15-like"/>
</dbReference>
<accession>A0A2N9EX81</accession>
<name>A0A2N9EX81_FAGSY</name>
<feature type="region of interest" description="Disordered" evidence="1">
    <location>
        <begin position="318"/>
        <end position="383"/>
    </location>
</feature>
<feature type="region of interest" description="Disordered" evidence="1">
    <location>
        <begin position="528"/>
        <end position="552"/>
    </location>
</feature>
<feature type="compositionally biased region" description="Acidic residues" evidence="1">
    <location>
        <begin position="1570"/>
        <end position="1580"/>
    </location>
</feature>
<feature type="compositionally biased region" description="Polar residues" evidence="1">
    <location>
        <begin position="1603"/>
        <end position="1620"/>
    </location>
</feature>
<dbReference type="PANTHER" id="PTHR33047">
    <property type="entry name" value="PROTEIN TAR1"/>
    <property type="match status" value="1"/>
</dbReference>
<feature type="region of interest" description="Disordered" evidence="1">
    <location>
        <begin position="641"/>
        <end position="664"/>
    </location>
</feature>
<feature type="region of interest" description="Disordered" evidence="1">
    <location>
        <begin position="585"/>
        <end position="621"/>
    </location>
</feature>
<sequence length="2127" mass="232362">MEEGGDESKRHRAESQWIVAARPLCHLQYPVAYLSRLQRILPVTRWELYFKAAHTARPPRGLHQRHVPSGARRPLLRVGNRATGTRIASSPDSDLEAFSHNPAHGSFAPLAFQPSAMTNSHVPYWWVNNPTLGEFCFTMIGRADIEGSKSNVAMNAWLPQASYPCGNFSDTSSFKFRRSKGSIGHAFTVRIRTGNQNQTSFYPFVPHEISVLVELILGHLRYLLTDVPPQPNSPPDNVFRPDRPAEASLGSKKRGIAPPPIHGISKITLKVVVFHFRLSAPTYPTPLKSFHKVGLESSSTGSSFPADSAKPVPLAVVSLDSRQGHSESTVRRPGKTAETIVPNLSPGRHAATRSRRGSSSSSPPTADGFGTGTPVPSPQSQSFSRGYGSILPTSLAYIVPSTRGCSPWRPDAVMSTTGRGWHSVLRIFKGRRGRTGHHATCGALPAAGPYLRLSRFQDLHPTAAPPGLAPQVLQRPPRPPTHRGLALAPTAGYIGRALQRHPFSGLVDSAVSLRASTRVSSGFAPLRHSSPSFGSRQVCSHSNPSQKIKVGRRCNPQGDPANQLPYALRVYWPVDSHTCQTPWSVFQDGPNGEPAGRRQEHADAEARQEARAAHHDRDDDVSAGMTTARAWAAVAIRVGPRPESIGGPAHHRSTSDRGASPAPIRFPPDNFKHSLTLFSKSFSSFPRGTCLLSVSRPYLALDGIYRPIGAAFPNNPTRRQRLVVRQGPGTTGLSPSPAPPSRGLGPGPPLRTLLQTTIRTPRDVRFSSWALPGSLAVTKGILFWRSSGTQNGSCGISSESSRRPLSNDIKFARIGVRTRELWLPEVGVSELFSCTLPVKIPIKRGMLSANREFHDVAGVIIFPTHPGSRINLLRAGKTLRAKAAVREKKCVLLPARFFSNLVPVPDSRESELGLVRYGPASRVHRGVFGPFEGSFPIRIPADPDKFLAIREFHVVHGCVLFPMCPGSQINLLRVRKTLCASVATSALHRGELGFARYDPANGGRRNVPYAKGGGQFDPVFGLVNGPVKPWSNLVNLGQTWSDLVKALQTLGNVPRTSFQGFLGKADPSRAGNSSVKPRALVGSDRLGSGCLVLRADTRENPGGLRSTISFRLYVPQFGLDDHPSLKPGMNRGRIGLGDHPGLETKFVIRVRIGLGDHPGLETETNRGRIGLGDHPGLETKFVIRVRIGLGDHPGLETETNRGRIGLGDHPGLETKFVIRVRIGLGDHPGLETETNRGRIGLGDHPGLETKFVIRVRIGLGDHPGLETETNRGRIGLGDHPGLETKFVIRVRIGLGDHPGLETETNRGRIGLGDHPGLETKFVIRVRIGLGDHPGLETETNRGRIGLGDHPGLETKFVIRVRIGLGDHPGLETETNRGRIGLGDHPGLETKFVIRVRIGLGDHPGLETETNRGRIGLGDHPGLETKFVIRVRIGLGDHPGLETETNRGRIGLGDHPGLETKFVIRVRIGLGDHPGLETETNRGRIGLGDHPGLETKFVIRVRIGLGDHPGLETETNRGRIGLGDHPGLETKFVIRHFVKIMSDRGSGSGGHRRSDRLAKGKAVAYAPESSPDTDDEYDAMEDVPPSAARAPPRPGVVIGRSAGPSETTRPSPQPSVTTGSSDAPPAAPRRAHTRSTGILPSRLKRQRSEGIPDSAGTIPEDYVAPGFRYPPHGGIRPRYPVAVEISGYAPSDEPPCSSVFSGPSLSGTFILSYEPPYSAGRGGWSEFSRLLAVSRPEYREFLIGAGLRTCEMAVLPVDWSAILGIRFGGRAPPSEPIDGFEAREILGLADHDATEGTRRPSVRIRYLADVLRRDREEPPTELRYRQWAAYFIFSCFLGNDRSIVPTPIVGMFRRHRHSEGFTVFWAFEHFPTFAPSRLPLASDPDFPLARRWDTSRIERMTTCTLLELRMTVDCLRDADIIFQPYSAALSQRPEVFRAVALSRLRLWIRTTRSWELLLGERTVRQLGDEAVVPVDPSPLMTIEDYIPRAPSDPYIAGVSAYPSLVREGVPYQEWFEQVSLGSLMSLHEVEGGRVMGGVAMDSHHIRSSGQIERLEGEVLRLQLELSVSADRHTADMDRVQGEMASMQTEATRREGEMVQMQRDLAQSQRDFRAGGMQRWPVLLLPYGD</sequence>
<gene>
    <name evidence="2" type="ORF">FSB_LOCUS7330</name>
</gene>
<feature type="compositionally biased region" description="Polar residues" evidence="1">
    <location>
        <begin position="529"/>
        <end position="546"/>
    </location>
</feature>
<dbReference type="PANTHER" id="PTHR33047:SF8">
    <property type="entry name" value="REGULATOR OF RDNA TRANSCRIPTION PROTEIN 15"/>
    <property type="match status" value="1"/>
</dbReference>
<feature type="region of interest" description="Disordered" evidence="1">
    <location>
        <begin position="231"/>
        <end position="257"/>
    </location>
</feature>
<dbReference type="EMBL" id="OIVN01000390">
    <property type="protein sequence ID" value="SPC79448.1"/>
    <property type="molecule type" value="Genomic_DNA"/>
</dbReference>
<reference evidence="2" key="1">
    <citation type="submission" date="2018-02" db="EMBL/GenBank/DDBJ databases">
        <authorList>
            <person name="Cohen D.B."/>
            <person name="Kent A.D."/>
        </authorList>
    </citation>
    <scope>NUCLEOTIDE SEQUENCE</scope>
</reference>
<feature type="region of interest" description="Disordered" evidence="1">
    <location>
        <begin position="726"/>
        <end position="750"/>
    </location>
</feature>